<sequence>MSKVNTSTTAKYGCQLTPDQQRELKEIASSYSSIFSDRPGTVSTEEHRIELTSSTPVRQPLYPVPYVMRQTLRDELRKMEDLKIIRRVHHLTLLLL</sequence>
<gene>
    <name evidence="1" type="ORF">ElyMa_000049400</name>
</gene>
<dbReference type="Proteomes" id="UP000762676">
    <property type="component" value="Unassembled WGS sequence"/>
</dbReference>
<protein>
    <submittedName>
        <fullName evidence="1">Retrovirus-related Pol polyprotein from transposon 17.6</fullName>
    </submittedName>
</protein>
<name>A0AAV4EDH9_9GAST</name>
<dbReference type="AlphaFoldDB" id="A0AAV4EDH9"/>
<dbReference type="Gene3D" id="3.10.10.10">
    <property type="entry name" value="HIV Type 1 Reverse Transcriptase, subunit A, domain 1"/>
    <property type="match status" value="1"/>
</dbReference>
<accession>A0AAV4EDH9</accession>
<evidence type="ECO:0000313" key="1">
    <source>
        <dbReference type="EMBL" id="GFR59138.1"/>
    </source>
</evidence>
<keyword evidence="2" id="KW-1185">Reference proteome</keyword>
<evidence type="ECO:0000313" key="2">
    <source>
        <dbReference type="Proteomes" id="UP000762676"/>
    </source>
</evidence>
<proteinExistence type="predicted"/>
<dbReference type="InterPro" id="IPR043502">
    <property type="entry name" value="DNA/RNA_pol_sf"/>
</dbReference>
<dbReference type="EMBL" id="BMAT01000071">
    <property type="protein sequence ID" value="GFR59138.1"/>
    <property type="molecule type" value="Genomic_DNA"/>
</dbReference>
<comment type="caution">
    <text evidence="1">The sequence shown here is derived from an EMBL/GenBank/DDBJ whole genome shotgun (WGS) entry which is preliminary data.</text>
</comment>
<organism evidence="1 2">
    <name type="scientific">Elysia marginata</name>
    <dbReference type="NCBI Taxonomy" id="1093978"/>
    <lineage>
        <taxon>Eukaryota</taxon>
        <taxon>Metazoa</taxon>
        <taxon>Spiralia</taxon>
        <taxon>Lophotrochozoa</taxon>
        <taxon>Mollusca</taxon>
        <taxon>Gastropoda</taxon>
        <taxon>Heterobranchia</taxon>
        <taxon>Euthyneura</taxon>
        <taxon>Panpulmonata</taxon>
        <taxon>Sacoglossa</taxon>
        <taxon>Placobranchoidea</taxon>
        <taxon>Plakobranchidae</taxon>
        <taxon>Elysia</taxon>
    </lineage>
</organism>
<dbReference type="SUPFAM" id="SSF56672">
    <property type="entry name" value="DNA/RNA polymerases"/>
    <property type="match status" value="1"/>
</dbReference>
<reference evidence="1 2" key="1">
    <citation type="journal article" date="2021" name="Elife">
        <title>Chloroplast acquisition without the gene transfer in kleptoplastic sea slugs, Plakobranchus ocellatus.</title>
        <authorList>
            <person name="Maeda T."/>
            <person name="Takahashi S."/>
            <person name="Yoshida T."/>
            <person name="Shimamura S."/>
            <person name="Takaki Y."/>
            <person name="Nagai Y."/>
            <person name="Toyoda A."/>
            <person name="Suzuki Y."/>
            <person name="Arimoto A."/>
            <person name="Ishii H."/>
            <person name="Satoh N."/>
            <person name="Nishiyama T."/>
            <person name="Hasebe M."/>
            <person name="Maruyama T."/>
            <person name="Minagawa J."/>
            <person name="Obokata J."/>
            <person name="Shigenobu S."/>
        </authorList>
    </citation>
    <scope>NUCLEOTIDE SEQUENCE [LARGE SCALE GENOMIC DNA]</scope>
</reference>